<proteinExistence type="predicted"/>
<dbReference type="AlphaFoldDB" id="A0ABD2K085"/>
<keyword evidence="3" id="KW-1185">Reference proteome</keyword>
<protein>
    <submittedName>
        <fullName evidence="2">Uncharacterized protein</fullName>
    </submittedName>
</protein>
<evidence type="ECO:0000313" key="2">
    <source>
        <dbReference type="EMBL" id="KAL3096068.1"/>
    </source>
</evidence>
<gene>
    <name evidence="2" type="ORF">niasHS_005827</name>
</gene>
<evidence type="ECO:0000313" key="3">
    <source>
        <dbReference type="Proteomes" id="UP001620645"/>
    </source>
</evidence>
<name>A0ABD2K085_HETSC</name>
<comment type="caution">
    <text evidence="2">The sequence shown here is derived from an EMBL/GenBank/DDBJ whole genome shotgun (WGS) entry which is preliminary data.</text>
</comment>
<accession>A0ABD2K085</accession>
<organism evidence="2 3">
    <name type="scientific">Heterodera schachtii</name>
    <name type="common">Sugarbeet cyst nematode worm</name>
    <name type="synonym">Tylenchus schachtii</name>
    <dbReference type="NCBI Taxonomy" id="97005"/>
    <lineage>
        <taxon>Eukaryota</taxon>
        <taxon>Metazoa</taxon>
        <taxon>Ecdysozoa</taxon>
        <taxon>Nematoda</taxon>
        <taxon>Chromadorea</taxon>
        <taxon>Rhabditida</taxon>
        <taxon>Tylenchina</taxon>
        <taxon>Tylenchomorpha</taxon>
        <taxon>Tylenchoidea</taxon>
        <taxon>Heteroderidae</taxon>
        <taxon>Heteroderinae</taxon>
        <taxon>Heterodera</taxon>
    </lineage>
</organism>
<reference evidence="2 3" key="1">
    <citation type="submission" date="2024-10" db="EMBL/GenBank/DDBJ databases">
        <authorList>
            <person name="Kim D."/>
        </authorList>
    </citation>
    <scope>NUCLEOTIDE SEQUENCE [LARGE SCALE GENOMIC DNA]</scope>
    <source>
        <strain evidence="2">Taebaek</strain>
    </source>
</reference>
<dbReference type="EMBL" id="JBICCN010000078">
    <property type="protein sequence ID" value="KAL3096068.1"/>
    <property type="molecule type" value="Genomic_DNA"/>
</dbReference>
<dbReference type="Proteomes" id="UP001620645">
    <property type="component" value="Unassembled WGS sequence"/>
</dbReference>
<feature type="region of interest" description="Disordered" evidence="1">
    <location>
        <begin position="34"/>
        <end position="56"/>
    </location>
</feature>
<sequence>MVRRRHFARGGTASAAAMFRNGTSIRRMVLPRETEARNASLHQSTRRKRRAEKCEFGGSSPPLVHVLWWNKAKDVKTRFRRLLNLKKQRNG</sequence>
<evidence type="ECO:0000256" key="1">
    <source>
        <dbReference type="SAM" id="MobiDB-lite"/>
    </source>
</evidence>